<dbReference type="GO" id="GO:0016020">
    <property type="term" value="C:membrane"/>
    <property type="evidence" value="ECO:0007669"/>
    <property type="project" value="TreeGrafter"/>
</dbReference>
<keyword evidence="1" id="KW-0472">Membrane</keyword>
<dbReference type="PANTHER" id="PTHR23028:SF53">
    <property type="entry name" value="ACYL_TRANSF_3 DOMAIN-CONTAINING PROTEIN"/>
    <property type="match status" value="1"/>
</dbReference>
<dbReference type="Proteomes" id="UP000252582">
    <property type="component" value="Unassembled WGS sequence"/>
</dbReference>
<dbReference type="InterPro" id="IPR050879">
    <property type="entry name" value="Acyltransferase_3"/>
</dbReference>
<reference evidence="4 5" key="1">
    <citation type="submission" date="2018-07" db="EMBL/GenBank/DDBJ databases">
        <title>Genomic Encyclopedia of Type Strains, Phase IV (KMG-IV): sequencing the most valuable type-strain genomes for metagenomic binning, comparative biology and taxonomic classification.</title>
        <authorList>
            <person name="Goeker M."/>
        </authorList>
    </citation>
    <scope>NUCLEOTIDE SEQUENCE [LARGE SCALE GENOMIC DNA]</scope>
    <source>
        <strain evidence="4 5">DSM 25528</strain>
    </source>
</reference>
<proteinExistence type="predicted"/>
<evidence type="ECO:0000259" key="2">
    <source>
        <dbReference type="Pfam" id="PF01757"/>
    </source>
</evidence>
<name>A0A6I7HXG8_9HYPH</name>
<dbReference type="GO" id="GO:0016747">
    <property type="term" value="F:acyltransferase activity, transferring groups other than amino-acyl groups"/>
    <property type="evidence" value="ECO:0007669"/>
    <property type="project" value="InterPro"/>
</dbReference>
<dbReference type="AlphaFoldDB" id="A0A6I7HXG8"/>
<keyword evidence="5" id="KW-1185">Reference proteome</keyword>
<feature type="transmembrane region" description="Helical" evidence="1">
    <location>
        <begin position="217"/>
        <end position="236"/>
    </location>
</feature>
<accession>A0A6I7HXG8</accession>
<dbReference type="Pfam" id="PF01757">
    <property type="entry name" value="Acyl_transf_3"/>
    <property type="match status" value="1"/>
</dbReference>
<dbReference type="Pfam" id="PF19040">
    <property type="entry name" value="SGNH"/>
    <property type="match status" value="1"/>
</dbReference>
<feature type="transmembrane region" description="Helical" evidence="1">
    <location>
        <begin position="7"/>
        <end position="25"/>
    </location>
</feature>
<feature type="transmembrane region" description="Helical" evidence="1">
    <location>
        <begin position="162"/>
        <end position="181"/>
    </location>
</feature>
<evidence type="ECO:0000259" key="3">
    <source>
        <dbReference type="Pfam" id="PF19040"/>
    </source>
</evidence>
<evidence type="ECO:0000313" key="4">
    <source>
        <dbReference type="EMBL" id="RCW28737.1"/>
    </source>
</evidence>
<feature type="domain" description="Acyltransferase 3" evidence="2">
    <location>
        <begin position="5"/>
        <end position="322"/>
    </location>
</feature>
<dbReference type="GO" id="GO:0009103">
    <property type="term" value="P:lipopolysaccharide biosynthetic process"/>
    <property type="evidence" value="ECO:0007669"/>
    <property type="project" value="TreeGrafter"/>
</dbReference>
<feature type="transmembrane region" description="Helical" evidence="1">
    <location>
        <begin position="271"/>
        <end position="288"/>
    </location>
</feature>
<feature type="transmembrane region" description="Helical" evidence="1">
    <location>
        <begin position="187"/>
        <end position="210"/>
    </location>
</feature>
<gene>
    <name evidence="4" type="ORF">DFR48_101755</name>
</gene>
<comment type="caution">
    <text evidence="4">The sequence shown here is derived from an EMBL/GenBank/DDBJ whole genome shotgun (WGS) entry which is preliminary data.</text>
</comment>
<keyword evidence="1" id="KW-1133">Transmembrane helix</keyword>
<dbReference type="InterPro" id="IPR002656">
    <property type="entry name" value="Acyl_transf_3_dom"/>
</dbReference>
<dbReference type="PANTHER" id="PTHR23028">
    <property type="entry name" value="ACETYLTRANSFERASE"/>
    <property type="match status" value="1"/>
</dbReference>
<feature type="domain" description="SGNH" evidence="3">
    <location>
        <begin position="392"/>
        <end position="661"/>
    </location>
</feature>
<dbReference type="EMBL" id="QPIX01000001">
    <property type="protein sequence ID" value="RCW28737.1"/>
    <property type="molecule type" value="Genomic_DNA"/>
</dbReference>
<organism evidence="4 5">
    <name type="scientific">Ciceribacter lividus</name>
    <dbReference type="NCBI Taxonomy" id="1197950"/>
    <lineage>
        <taxon>Bacteria</taxon>
        <taxon>Pseudomonadati</taxon>
        <taxon>Pseudomonadota</taxon>
        <taxon>Alphaproteobacteria</taxon>
        <taxon>Hyphomicrobiales</taxon>
        <taxon>Rhizobiaceae</taxon>
        <taxon>Ciceribacter</taxon>
    </lineage>
</organism>
<keyword evidence="1" id="KW-0812">Transmembrane</keyword>
<feature type="transmembrane region" description="Helical" evidence="1">
    <location>
        <begin position="242"/>
        <end position="262"/>
    </location>
</feature>
<sequence length="680" mass="74384">MNYRKEIDGLRAIAVSSVILYHAGITQISGGYAGVDVFFVISGFLIGGQIASAKAEGSFSYRDFYGRRARRILPALFFVILCSLVVGWFTMMPHTLRYFGGAAVSAVFFVSNLWFWKRIDYFNPEAAHDPLVHTWSLAVEEQFYLFVPLLFSLLWPLGRRRLTIVLAVVAITSFALAVSTNETHPMAAFYLIHTRAWELLAGVLAALYYARVARKDAFGALIGNVGLMLLLAGVVLTPSYTAWPGFWTLLPVLGTVMVLLFGEAPSVARRVLTLPIVTWLGLISYSAYLWHQPIFSFAKMTNHQPQSLAAALALTALVFAVSHLSWKYVELPFRNRTVPVRLQLRAFGVATAVIAATAIGGHFTKGYPFRMPAEVLDILAYSGSYSQSFRKCLYGRDDVEGIDLERACIHGARVEPTVAIWGDSHAGRIAEPLGVLLGKSGLALKQLTLSSCQPIPGLLNRGQQKAVRCPEFNEKVLAYLSGKPGIETVVLFATWDNYFQRRPTRNMLDRLAPDEFYSYPVDGEPTQGDRQRKAAIVDALAKAIRSLTSAGKTVVVVGSLPRPDIDIPFYIADRAWRGENLPADVGYPVGIFGEQAEEGRSMLREAVGAGESAPGRAYFVDPAPVFCDSVRCLVMQGGVPLFTDGNHPSLPGAALTLSAFARFIPGVDGDRAFAKAAAEP</sequence>
<evidence type="ECO:0000256" key="1">
    <source>
        <dbReference type="SAM" id="Phobius"/>
    </source>
</evidence>
<dbReference type="RefSeq" id="WP_170141785.1">
    <property type="nucleotide sequence ID" value="NZ_QPIX01000001.1"/>
</dbReference>
<feature type="transmembrane region" description="Helical" evidence="1">
    <location>
        <begin position="308"/>
        <end position="326"/>
    </location>
</feature>
<protein>
    <submittedName>
        <fullName evidence="4">Peptidoglycan/LPS O-acetylase OafA/YrhL</fullName>
    </submittedName>
</protein>
<evidence type="ECO:0000313" key="5">
    <source>
        <dbReference type="Proteomes" id="UP000252582"/>
    </source>
</evidence>
<feature type="transmembrane region" description="Helical" evidence="1">
    <location>
        <begin position="96"/>
        <end position="116"/>
    </location>
</feature>
<feature type="transmembrane region" description="Helical" evidence="1">
    <location>
        <begin position="72"/>
        <end position="90"/>
    </location>
</feature>
<dbReference type="InterPro" id="IPR043968">
    <property type="entry name" value="SGNH"/>
</dbReference>
<feature type="transmembrane region" description="Helical" evidence="1">
    <location>
        <begin position="346"/>
        <end position="363"/>
    </location>
</feature>